<dbReference type="Pfam" id="PF04221">
    <property type="entry name" value="RelB"/>
    <property type="match status" value="1"/>
</dbReference>
<dbReference type="STRING" id="1423748.FC37_GL000235"/>
<comment type="similarity">
    <text evidence="1">Belongs to the RelB/DinJ antitoxin family.</text>
</comment>
<dbReference type="PANTHER" id="PTHR38781:SF1">
    <property type="entry name" value="ANTITOXIN DINJ-RELATED"/>
    <property type="match status" value="1"/>
</dbReference>
<name>A0A0R1NRX6_9LACO</name>
<dbReference type="NCBIfam" id="TIGR02384">
    <property type="entry name" value="RelB_DinJ"/>
    <property type="match status" value="1"/>
</dbReference>
<dbReference type="GO" id="GO:0006355">
    <property type="term" value="P:regulation of DNA-templated transcription"/>
    <property type="evidence" value="ECO:0007669"/>
    <property type="project" value="InterPro"/>
</dbReference>
<dbReference type="InterPro" id="IPR013321">
    <property type="entry name" value="Arc_rbn_hlx_hlx"/>
</dbReference>
<dbReference type="AlphaFoldDB" id="A0A0R1NRX6"/>
<evidence type="ECO:0000256" key="1">
    <source>
        <dbReference type="ARBA" id="ARBA00010562"/>
    </source>
</evidence>
<dbReference type="PANTHER" id="PTHR38781">
    <property type="entry name" value="ANTITOXIN DINJ-RELATED"/>
    <property type="match status" value="1"/>
</dbReference>
<feature type="compositionally biased region" description="Basic and acidic residues" evidence="3">
    <location>
        <begin position="74"/>
        <end position="85"/>
    </location>
</feature>
<evidence type="ECO:0000256" key="3">
    <source>
        <dbReference type="SAM" id="MobiDB-lite"/>
    </source>
</evidence>
<dbReference type="Proteomes" id="UP000051311">
    <property type="component" value="Unassembled WGS sequence"/>
</dbReference>
<dbReference type="GO" id="GO:0006351">
    <property type="term" value="P:DNA-templated transcription"/>
    <property type="evidence" value="ECO:0007669"/>
    <property type="project" value="TreeGrafter"/>
</dbReference>
<organism evidence="4 5">
    <name type="scientific">Lactobacillus gallinarum DSM 10532 = JCM 2011</name>
    <dbReference type="NCBI Taxonomy" id="1423748"/>
    <lineage>
        <taxon>Bacteria</taxon>
        <taxon>Bacillati</taxon>
        <taxon>Bacillota</taxon>
        <taxon>Bacilli</taxon>
        <taxon>Lactobacillales</taxon>
        <taxon>Lactobacillaceae</taxon>
        <taxon>Lactobacillus</taxon>
    </lineage>
</organism>
<dbReference type="eggNOG" id="COG3077">
    <property type="taxonomic scope" value="Bacteria"/>
</dbReference>
<accession>A0A0R1NRX6</accession>
<evidence type="ECO:0000313" key="5">
    <source>
        <dbReference type="Proteomes" id="UP000051311"/>
    </source>
</evidence>
<dbReference type="EMBL" id="AZEL01000070">
    <property type="protein sequence ID" value="KRL20202.1"/>
    <property type="molecule type" value="Genomic_DNA"/>
</dbReference>
<gene>
    <name evidence="4" type="ORF">FC37_GL000235</name>
</gene>
<feature type="region of interest" description="Disordered" evidence="3">
    <location>
        <begin position="69"/>
        <end position="91"/>
    </location>
</feature>
<reference evidence="4 5" key="1">
    <citation type="journal article" date="2015" name="Genome Announc.">
        <title>Expanding the biotechnology potential of lactobacilli through comparative genomics of 213 strains and associated genera.</title>
        <authorList>
            <person name="Sun Z."/>
            <person name="Harris H.M."/>
            <person name="McCann A."/>
            <person name="Guo C."/>
            <person name="Argimon S."/>
            <person name="Zhang W."/>
            <person name="Yang X."/>
            <person name="Jeffery I.B."/>
            <person name="Cooney J.C."/>
            <person name="Kagawa T.F."/>
            <person name="Liu W."/>
            <person name="Song Y."/>
            <person name="Salvetti E."/>
            <person name="Wrobel A."/>
            <person name="Rasinkangas P."/>
            <person name="Parkhill J."/>
            <person name="Rea M.C."/>
            <person name="O'Sullivan O."/>
            <person name="Ritari J."/>
            <person name="Douillard F.P."/>
            <person name="Paul Ross R."/>
            <person name="Yang R."/>
            <person name="Briner A.E."/>
            <person name="Felis G.E."/>
            <person name="de Vos W.M."/>
            <person name="Barrangou R."/>
            <person name="Klaenhammer T.R."/>
            <person name="Caufield P.W."/>
            <person name="Cui Y."/>
            <person name="Zhang H."/>
            <person name="O'Toole P.W."/>
        </authorList>
    </citation>
    <scope>NUCLEOTIDE SEQUENCE [LARGE SCALE GENOMIC DNA]</scope>
    <source>
        <strain evidence="4 5">DSM 10532</strain>
    </source>
</reference>
<comment type="caution">
    <text evidence="4">The sequence shown here is derived from an EMBL/GenBank/DDBJ whole genome shotgun (WGS) entry which is preliminary data.</text>
</comment>
<keyword evidence="2" id="KW-1277">Toxin-antitoxin system</keyword>
<protein>
    <submittedName>
        <fullName evidence="4">Uncharacterized protein</fullName>
    </submittedName>
</protein>
<proteinExistence type="inferred from homology"/>
<evidence type="ECO:0000256" key="2">
    <source>
        <dbReference type="ARBA" id="ARBA00022649"/>
    </source>
</evidence>
<evidence type="ECO:0000313" key="4">
    <source>
        <dbReference type="EMBL" id="KRL20202.1"/>
    </source>
</evidence>
<dbReference type="Gene3D" id="1.10.1220.10">
    <property type="entry name" value="Met repressor-like"/>
    <property type="match status" value="1"/>
</dbReference>
<dbReference type="InterPro" id="IPR007337">
    <property type="entry name" value="RelB/DinJ"/>
</dbReference>
<dbReference type="PATRIC" id="fig|1423748.3.peg.254"/>
<sequence length="91" mass="10123">MISMASYKKIQANVDSNLALQAEDIFKDIGLNTTTAINVFLKKVVATGGIPFELKETPEQKATRDLVQTISKSPHKEAKSTKDIEDWLNED</sequence>